<dbReference type="Gene3D" id="1.20.1250.20">
    <property type="entry name" value="MFS general substrate transporter like domains"/>
    <property type="match status" value="1"/>
</dbReference>
<comment type="caution">
    <text evidence="1">The sequence shown here is derived from an EMBL/GenBank/DDBJ whole genome shotgun (WGS) entry which is preliminary data.</text>
</comment>
<dbReference type="PANTHER" id="PTHR23518">
    <property type="entry name" value="C-METHYLTRANSFERASE"/>
    <property type="match status" value="1"/>
</dbReference>
<dbReference type="SUPFAM" id="SSF103473">
    <property type="entry name" value="MFS general substrate transporter"/>
    <property type="match status" value="1"/>
</dbReference>
<keyword evidence="2" id="KW-1185">Reference proteome</keyword>
<sequence>MYLATTGAAEATRKVSRGRVAGPVLALGSVSLVTDISSEMVTAVLPLYFVLHLGLSPLQFGFLDGLYNGATALVRLVGGHAADRGNRHKLV</sequence>
<dbReference type="InterPro" id="IPR036259">
    <property type="entry name" value="MFS_trans_sf"/>
</dbReference>
<organism evidence="1 2">
    <name type="scientific">Streptomyces varsoviensis</name>
    <dbReference type="NCBI Taxonomy" id="67373"/>
    <lineage>
        <taxon>Bacteria</taxon>
        <taxon>Bacillati</taxon>
        <taxon>Actinomycetota</taxon>
        <taxon>Actinomycetes</taxon>
        <taxon>Kitasatosporales</taxon>
        <taxon>Streptomycetaceae</taxon>
        <taxon>Streptomyces</taxon>
    </lineage>
</organism>
<dbReference type="Proteomes" id="UP000037020">
    <property type="component" value="Unassembled WGS sequence"/>
</dbReference>
<dbReference type="EMBL" id="LGUT01004634">
    <property type="protein sequence ID" value="KOG42844.1"/>
    <property type="molecule type" value="Genomic_DNA"/>
</dbReference>
<name>A0ABR5IRA2_9ACTN</name>
<evidence type="ECO:0000313" key="2">
    <source>
        <dbReference type="Proteomes" id="UP000037020"/>
    </source>
</evidence>
<protein>
    <submittedName>
        <fullName evidence="1">MFS transporter</fullName>
    </submittedName>
</protein>
<feature type="non-terminal residue" evidence="1">
    <location>
        <position position="91"/>
    </location>
</feature>
<proteinExistence type="predicted"/>
<dbReference type="PANTHER" id="PTHR23518:SF2">
    <property type="entry name" value="MAJOR FACILITATOR SUPERFAMILY TRANSPORTER"/>
    <property type="match status" value="1"/>
</dbReference>
<gene>
    <name evidence="1" type="ORF">ADK38_46505</name>
</gene>
<accession>A0ABR5IRA2</accession>
<reference evidence="1 2" key="1">
    <citation type="submission" date="2015-07" db="EMBL/GenBank/DDBJ databases">
        <authorList>
            <person name="Ju K.-S."/>
            <person name="Doroghazi J.R."/>
            <person name="Metcalf W.W."/>
        </authorList>
    </citation>
    <scope>NUCLEOTIDE SEQUENCE [LARGE SCALE GENOMIC DNA]</scope>
    <source>
        <strain evidence="1 2">NRRL B-3589</strain>
    </source>
</reference>
<evidence type="ECO:0000313" key="1">
    <source>
        <dbReference type="EMBL" id="KOG42844.1"/>
    </source>
</evidence>